<reference evidence="1" key="1">
    <citation type="submission" date="2022-06" db="EMBL/GenBank/DDBJ databases">
        <title>Complete genome sequence and characterization of Cupriavidus gilardii QJ1 isolated from contaminating cells.</title>
        <authorList>
            <person name="Qi J."/>
        </authorList>
    </citation>
    <scope>NUCLEOTIDE SEQUENCE</scope>
    <source>
        <strain evidence="1">QJ1</strain>
    </source>
</reference>
<dbReference type="Proteomes" id="UP001056648">
    <property type="component" value="Chromosome 1"/>
</dbReference>
<accession>A0ABY4VM87</accession>
<gene>
    <name evidence="1" type="ORF">NDR89_04425</name>
</gene>
<dbReference type="RefSeq" id="WP_252252317.1">
    <property type="nucleotide sequence ID" value="NZ_CP098735.1"/>
</dbReference>
<proteinExistence type="predicted"/>
<keyword evidence="2" id="KW-1185">Reference proteome</keyword>
<evidence type="ECO:0008006" key="3">
    <source>
        <dbReference type="Google" id="ProtNLM"/>
    </source>
</evidence>
<evidence type="ECO:0000313" key="2">
    <source>
        <dbReference type="Proteomes" id="UP001056648"/>
    </source>
</evidence>
<sequence length="538" mass="59468">MADQLVQFLRAYGPKLSGEVASALAETLGISFAAARKKIERRSDSVRALDLMFPRRAQFLYLTAQYGSPRFWRNLAAALAESNGAYARALWALSARGGVIPLSHFASAAGSSNGPRQLPAEAVYTRLISVGLLQEIEVPGLGACVAFAKGDLYIDELIPAVRARLIAETVLLQSVQEWAAKLGFGSFHSFKLRSNVPGLAPNIASFEWDLTAPSFLGPLATWTSPGKPKPGFLAVDVLLTDKVELEDVRPFIYKCTSLRQLRGVGRCLQFFVAHRYSKEALNSIRRAGIVPATPESLFGTEVARSLIELASTLTQAATHAVKPEKFAELFDRLGKVEGAAGTLRGALFEFVVADLLRHTVANADISMNKIYRWNGKDAAEVDVRVVVKDQEARFIECKGLFPGRVLSDKDVDDWLTKRINIVRTHTLENSELRNLKLKFEMWLTGELSPEAKAKIEAEQAKVDPRRYTIEVFYANDIKRMVDPFPALRKVVTQHFLTHPFLTHPLSEPDDAVNPLSKRQISQPLAVFSTIPETVQNSP</sequence>
<organism evidence="1 2">
    <name type="scientific">Cupriavidus gilardii</name>
    <dbReference type="NCBI Taxonomy" id="82541"/>
    <lineage>
        <taxon>Bacteria</taxon>
        <taxon>Pseudomonadati</taxon>
        <taxon>Pseudomonadota</taxon>
        <taxon>Betaproteobacteria</taxon>
        <taxon>Burkholderiales</taxon>
        <taxon>Burkholderiaceae</taxon>
        <taxon>Cupriavidus</taxon>
    </lineage>
</organism>
<protein>
    <recommendedName>
        <fullName evidence="3">NERD domain-containing protein</fullName>
    </recommendedName>
</protein>
<evidence type="ECO:0000313" key="1">
    <source>
        <dbReference type="EMBL" id="USE78277.1"/>
    </source>
</evidence>
<name>A0ABY4VM87_9BURK</name>
<dbReference type="EMBL" id="CP098735">
    <property type="protein sequence ID" value="USE78277.1"/>
    <property type="molecule type" value="Genomic_DNA"/>
</dbReference>